<dbReference type="Proteomes" id="UP001165960">
    <property type="component" value="Unassembled WGS sequence"/>
</dbReference>
<dbReference type="EMBL" id="QTSX02002214">
    <property type="protein sequence ID" value="KAJ9077188.1"/>
    <property type="molecule type" value="Genomic_DNA"/>
</dbReference>
<organism evidence="1 2">
    <name type="scientific">Entomophthora muscae</name>
    <dbReference type="NCBI Taxonomy" id="34485"/>
    <lineage>
        <taxon>Eukaryota</taxon>
        <taxon>Fungi</taxon>
        <taxon>Fungi incertae sedis</taxon>
        <taxon>Zoopagomycota</taxon>
        <taxon>Entomophthoromycotina</taxon>
        <taxon>Entomophthoromycetes</taxon>
        <taxon>Entomophthorales</taxon>
        <taxon>Entomophthoraceae</taxon>
        <taxon>Entomophthora</taxon>
    </lineage>
</organism>
<gene>
    <name evidence="1" type="ORF">DSO57_1019018</name>
</gene>
<evidence type="ECO:0000313" key="1">
    <source>
        <dbReference type="EMBL" id="KAJ9077188.1"/>
    </source>
</evidence>
<comment type="caution">
    <text evidence="1">The sequence shown here is derived from an EMBL/GenBank/DDBJ whole genome shotgun (WGS) entry which is preliminary data.</text>
</comment>
<reference evidence="1" key="1">
    <citation type="submission" date="2022-04" db="EMBL/GenBank/DDBJ databases">
        <title>Genome of the entomopathogenic fungus Entomophthora muscae.</title>
        <authorList>
            <person name="Elya C."/>
            <person name="Lovett B.R."/>
            <person name="Lee E."/>
            <person name="Macias A.M."/>
            <person name="Hajek A.E."/>
            <person name="De Bivort B.L."/>
            <person name="Kasson M.T."/>
            <person name="De Fine Licht H.H."/>
            <person name="Stajich J.E."/>
        </authorList>
    </citation>
    <scope>NUCLEOTIDE SEQUENCE</scope>
    <source>
        <strain evidence="1">Berkeley</strain>
    </source>
</reference>
<keyword evidence="2" id="KW-1185">Reference proteome</keyword>
<name>A0ACC2TR97_9FUNG</name>
<evidence type="ECO:0000313" key="2">
    <source>
        <dbReference type="Proteomes" id="UP001165960"/>
    </source>
</evidence>
<accession>A0ACC2TR97</accession>
<proteinExistence type="predicted"/>
<protein>
    <submittedName>
        <fullName evidence="1">Uncharacterized protein</fullName>
    </submittedName>
</protein>
<sequence length="205" mass="22955">MSFYLSILSLVSWSHGVDLSRFPPKMLRLEENPNGVVYTLPQNAAWSGKGFFNLTHVLPVAKQTAGRCKIGSPNQFIYEASRSIIVERSGIEFPSHCQFKDCNIKVAFPSRRGKMINIKHVTSTPLLGDGAPFVSDGKCDGTSSAMLVPGHYFQAVQHYDIYLQVKVKQIIFKETGVYEDEKVIKALLVLDDNRCNGVISTEIRW</sequence>